<dbReference type="InterPro" id="IPR002213">
    <property type="entry name" value="UDP_glucos_trans"/>
</dbReference>
<accession>A0AAW0KQS1</accession>
<gene>
    <name evidence="2" type="primary">GT4_9</name>
    <name evidence="2" type="ORF">CFP56_015779</name>
</gene>
<organism evidence="2 3">
    <name type="scientific">Quercus suber</name>
    <name type="common">Cork oak</name>
    <dbReference type="NCBI Taxonomy" id="58331"/>
    <lineage>
        <taxon>Eukaryota</taxon>
        <taxon>Viridiplantae</taxon>
        <taxon>Streptophyta</taxon>
        <taxon>Embryophyta</taxon>
        <taxon>Tracheophyta</taxon>
        <taxon>Spermatophyta</taxon>
        <taxon>Magnoliopsida</taxon>
        <taxon>eudicotyledons</taxon>
        <taxon>Gunneridae</taxon>
        <taxon>Pentapetalae</taxon>
        <taxon>rosids</taxon>
        <taxon>fabids</taxon>
        <taxon>Fagales</taxon>
        <taxon>Fagaceae</taxon>
        <taxon>Quercus</taxon>
    </lineage>
</organism>
<dbReference type="InterPro" id="IPR050481">
    <property type="entry name" value="UDP-glycosyltransf_plant"/>
</dbReference>
<dbReference type="Proteomes" id="UP000237347">
    <property type="component" value="Unassembled WGS sequence"/>
</dbReference>
<dbReference type="PANTHER" id="PTHR48049:SF57">
    <property type="entry name" value="UDP-GLYCOSYLTRANSFERASE 91C1-LIKE"/>
    <property type="match status" value="1"/>
</dbReference>
<dbReference type="PANTHER" id="PTHR48049">
    <property type="entry name" value="GLYCOSYLTRANSFERASE"/>
    <property type="match status" value="1"/>
</dbReference>
<protein>
    <submittedName>
        <fullName evidence="2">Udp-rhamnose:rhamnosyltransferase 1</fullName>
    </submittedName>
</protein>
<dbReference type="AlphaFoldDB" id="A0AAW0KQS1"/>
<comment type="caution">
    <text evidence="2">The sequence shown here is derived from an EMBL/GenBank/DDBJ whole genome shotgun (WGS) entry which is preliminary data.</text>
</comment>
<sequence>MRENKYIYKYVCAISWKSLVPKINGEGSSPRSDTSLVCLWPYVSLLSTLPALAKAGVHVSFVSTPRNIQRLPKVPPNLAPLIDLVEFPLLTLDNEILPNGAEATVDIPLDKVEHFKIAYDLLQIPFKKFIRDQLPDWIIVDFCAHWAVDIAQEYNVKLVLFTVMSAATTVFLGRPPGYVFLSDQTPTWPSPESLTKPPEWVSFPSSVAWREYEAPFVHATLYTKDASGISGAARISKVLCACNALAIRSCKEFEGEYLNLHEKQMGKPAPQMEILAHPAIGGSLFHSGWGSVIEILQFGHSLIVLLLVYDQSLNAGLLVDKDLAVEVERGKDGSFDRDSLAKALRLAMVSEEGKTFRVRARKAAAIFGDENLHQQYYIDRFVEYLKNRE</sequence>
<dbReference type="Pfam" id="PF00201">
    <property type="entry name" value="UDPGT"/>
    <property type="match status" value="1"/>
</dbReference>
<name>A0AAW0KQS1_QUESU</name>
<dbReference type="GO" id="GO:0035251">
    <property type="term" value="F:UDP-glucosyltransferase activity"/>
    <property type="evidence" value="ECO:0007669"/>
    <property type="project" value="InterPro"/>
</dbReference>
<keyword evidence="3" id="KW-1185">Reference proteome</keyword>
<dbReference type="SUPFAM" id="SSF53756">
    <property type="entry name" value="UDP-Glycosyltransferase/glycogen phosphorylase"/>
    <property type="match status" value="1"/>
</dbReference>
<reference evidence="2 3" key="1">
    <citation type="journal article" date="2018" name="Sci. Data">
        <title>The draft genome sequence of cork oak.</title>
        <authorList>
            <person name="Ramos A.M."/>
            <person name="Usie A."/>
            <person name="Barbosa P."/>
            <person name="Barros P.M."/>
            <person name="Capote T."/>
            <person name="Chaves I."/>
            <person name="Simoes F."/>
            <person name="Abreu I."/>
            <person name="Carrasquinho I."/>
            <person name="Faro C."/>
            <person name="Guimaraes J.B."/>
            <person name="Mendonca D."/>
            <person name="Nobrega F."/>
            <person name="Rodrigues L."/>
            <person name="Saibo N.J.M."/>
            <person name="Varela M.C."/>
            <person name="Egas C."/>
            <person name="Matos J."/>
            <person name="Miguel C.M."/>
            <person name="Oliveira M.M."/>
            <person name="Ricardo C.P."/>
            <person name="Goncalves S."/>
        </authorList>
    </citation>
    <scope>NUCLEOTIDE SEQUENCE [LARGE SCALE GENOMIC DNA]</scope>
    <source>
        <strain evidence="3">cv. HL8</strain>
    </source>
</reference>
<evidence type="ECO:0000313" key="2">
    <source>
        <dbReference type="EMBL" id="KAK7841095.1"/>
    </source>
</evidence>
<proteinExistence type="predicted"/>
<dbReference type="EMBL" id="PKMF04000248">
    <property type="protein sequence ID" value="KAK7841095.1"/>
    <property type="molecule type" value="Genomic_DNA"/>
</dbReference>
<dbReference type="Gene3D" id="3.40.50.2000">
    <property type="entry name" value="Glycogen Phosphorylase B"/>
    <property type="match status" value="2"/>
</dbReference>
<keyword evidence="1" id="KW-0808">Transferase</keyword>
<evidence type="ECO:0000256" key="1">
    <source>
        <dbReference type="ARBA" id="ARBA00022679"/>
    </source>
</evidence>
<evidence type="ECO:0000313" key="3">
    <source>
        <dbReference type="Proteomes" id="UP000237347"/>
    </source>
</evidence>